<proteinExistence type="predicted"/>
<evidence type="ECO:0000313" key="1">
    <source>
        <dbReference type="EMBL" id="ALO26830.1"/>
    </source>
</evidence>
<sequence length="58" mass="6625">MKFASDSLELSYIELMLKKFHSIQIESLELVQKLSSVEAALPRHCHQCPLNVGIPTNW</sequence>
<protein>
    <submittedName>
        <fullName evidence="1">Uncharacterized protein</fullName>
    </submittedName>
</protein>
<dbReference type="EMBL" id="CP012029">
    <property type="protein sequence ID" value="ALO26830.1"/>
    <property type="molecule type" value="Genomic_DNA"/>
</dbReference>
<evidence type="ECO:0000313" key="2">
    <source>
        <dbReference type="Proteomes" id="UP000058857"/>
    </source>
</evidence>
<dbReference type="Proteomes" id="UP000058857">
    <property type="component" value="Chromosome 1"/>
</dbReference>
<dbReference type="AlphaFoldDB" id="A0A0S2IT41"/>
<accession>A0A0S2IT41</accession>
<gene>
    <name evidence="1" type="ORF">LBBP_02603</name>
</gene>
<dbReference type="PATRIC" id="fig|280505.15.peg.2544"/>
<reference evidence="1 2" key="1">
    <citation type="journal article" date="2015" name="PLoS Negl. Trop. Dis.">
        <title>Distribution of Plasmids in Distinct Leptospira Pathogenic Species.</title>
        <authorList>
            <person name="Wang Y."/>
            <person name="Zhuang X."/>
            <person name="Zhong Y."/>
            <person name="Zhang C."/>
            <person name="Zhang Y."/>
            <person name="Zeng L."/>
            <person name="Zhu Y."/>
            <person name="He P."/>
            <person name="Dong K."/>
            <person name="Pal U."/>
            <person name="Guo X."/>
            <person name="Qin J."/>
        </authorList>
    </citation>
    <scope>NUCLEOTIDE SEQUENCE [LARGE SCALE GENOMIC DNA]</scope>
    <source>
        <strain evidence="1 2">56604</strain>
    </source>
</reference>
<organism evidence="1">
    <name type="scientific">Leptospira borgpetersenii serovar Ballum</name>
    <dbReference type="NCBI Taxonomy" id="280505"/>
    <lineage>
        <taxon>Bacteria</taxon>
        <taxon>Pseudomonadati</taxon>
        <taxon>Spirochaetota</taxon>
        <taxon>Spirochaetia</taxon>
        <taxon>Leptospirales</taxon>
        <taxon>Leptospiraceae</taxon>
        <taxon>Leptospira</taxon>
    </lineage>
</organism>
<name>A0A0S2IT41_LEPBO</name>